<dbReference type="SUPFAM" id="SSF103481">
    <property type="entry name" value="Multidrug resistance efflux transporter EmrE"/>
    <property type="match status" value="2"/>
</dbReference>
<accession>A0ABY1NYW2</accession>
<keyword evidence="9" id="KW-1185">Reference proteome</keyword>
<evidence type="ECO:0000256" key="2">
    <source>
        <dbReference type="ARBA" id="ARBA00009853"/>
    </source>
</evidence>
<sequence length="295" mass="31677">MTRIFTKTRPATAGAFLMIFAGLLFALVNTIVQWGTMKMGLPPTRVAFWQYLIATLWLVPWIVLKSPEALRTAALPKHLLRVGCAVIGVQLWVTGLAYVPIWQAIALIMLSPFFVTVLAGLWLGEHVSAHRWVAVVTGFIGGMIILAPWSDAFTPHALYPVGAAIFWGLTSLMTKQMSSTESPATLTLYLLLLLTPINAGLALETGLGFEGITAGVLLVGAGLCTAIAQYALARAYSITDAAYLQPFDHLKLPFNIGLGLVVFGYAPPGSLWLGAALIVGASFALLRQEARLQTA</sequence>
<proteinExistence type="inferred from homology"/>
<feature type="transmembrane region" description="Helical" evidence="6">
    <location>
        <begin position="79"/>
        <end position="98"/>
    </location>
</feature>
<organism evidence="8 9">
    <name type="scientific">Shimia sagamensis</name>
    <dbReference type="NCBI Taxonomy" id="1566352"/>
    <lineage>
        <taxon>Bacteria</taxon>
        <taxon>Pseudomonadati</taxon>
        <taxon>Pseudomonadota</taxon>
        <taxon>Alphaproteobacteria</taxon>
        <taxon>Rhodobacterales</taxon>
        <taxon>Roseobacteraceae</taxon>
    </lineage>
</organism>
<evidence type="ECO:0000313" key="8">
    <source>
        <dbReference type="EMBL" id="SMP22368.1"/>
    </source>
</evidence>
<comment type="caution">
    <text evidence="8">The sequence shown here is derived from an EMBL/GenBank/DDBJ whole genome shotgun (WGS) entry which is preliminary data.</text>
</comment>
<dbReference type="InterPro" id="IPR037185">
    <property type="entry name" value="EmrE-like"/>
</dbReference>
<feature type="transmembrane region" description="Helical" evidence="6">
    <location>
        <begin position="209"/>
        <end position="233"/>
    </location>
</feature>
<name>A0ABY1NYW2_9RHOB</name>
<dbReference type="RefSeq" id="WP_283426143.1">
    <property type="nucleotide sequence ID" value="NZ_FXTY01000004.1"/>
</dbReference>
<feature type="domain" description="EamA" evidence="7">
    <location>
        <begin position="159"/>
        <end position="285"/>
    </location>
</feature>
<dbReference type="PANTHER" id="PTHR22911">
    <property type="entry name" value="ACYL-MALONYL CONDENSING ENZYME-RELATED"/>
    <property type="match status" value="1"/>
</dbReference>
<feature type="transmembrane region" description="Helical" evidence="6">
    <location>
        <begin position="132"/>
        <end position="150"/>
    </location>
</feature>
<reference evidence="8 9" key="1">
    <citation type="submission" date="2017-05" db="EMBL/GenBank/DDBJ databases">
        <authorList>
            <person name="Varghese N."/>
            <person name="Submissions S."/>
        </authorList>
    </citation>
    <scope>NUCLEOTIDE SEQUENCE [LARGE SCALE GENOMIC DNA]</scope>
    <source>
        <strain evidence="8 9">DSM 29734</strain>
    </source>
</reference>
<evidence type="ECO:0000256" key="1">
    <source>
        <dbReference type="ARBA" id="ARBA00004141"/>
    </source>
</evidence>
<dbReference type="InterPro" id="IPR000620">
    <property type="entry name" value="EamA_dom"/>
</dbReference>
<dbReference type="Proteomes" id="UP001157961">
    <property type="component" value="Unassembled WGS sequence"/>
</dbReference>
<feature type="transmembrane region" description="Helical" evidence="6">
    <location>
        <begin position="156"/>
        <end position="174"/>
    </location>
</feature>
<dbReference type="EMBL" id="FXTY01000004">
    <property type="protein sequence ID" value="SMP22368.1"/>
    <property type="molecule type" value="Genomic_DNA"/>
</dbReference>
<evidence type="ECO:0000259" key="7">
    <source>
        <dbReference type="Pfam" id="PF00892"/>
    </source>
</evidence>
<keyword evidence="4 6" id="KW-1133">Transmembrane helix</keyword>
<comment type="similarity">
    <text evidence="2">Belongs to the drug/metabolite transporter (DMT) superfamily. 10 TMS drug/metabolite exporter (DME) (TC 2.A.7.3) family.</text>
</comment>
<feature type="transmembrane region" description="Helical" evidence="6">
    <location>
        <begin position="104"/>
        <end position="123"/>
    </location>
</feature>
<keyword evidence="3 6" id="KW-0812">Transmembrane</keyword>
<feature type="transmembrane region" description="Helical" evidence="6">
    <location>
        <begin position="254"/>
        <end position="286"/>
    </location>
</feature>
<evidence type="ECO:0000256" key="6">
    <source>
        <dbReference type="SAM" id="Phobius"/>
    </source>
</evidence>
<keyword evidence="5 6" id="KW-0472">Membrane</keyword>
<feature type="domain" description="EamA" evidence="7">
    <location>
        <begin position="13"/>
        <end position="146"/>
    </location>
</feature>
<dbReference type="PANTHER" id="PTHR22911:SF6">
    <property type="entry name" value="SOLUTE CARRIER FAMILY 35 MEMBER G1"/>
    <property type="match status" value="1"/>
</dbReference>
<evidence type="ECO:0000256" key="5">
    <source>
        <dbReference type="ARBA" id="ARBA00023136"/>
    </source>
</evidence>
<protein>
    <submittedName>
        <fullName evidence="8">S-adenosylmethionine uptake transporter</fullName>
    </submittedName>
</protein>
<gene>
    <name evidence="8" type="ORF">SAMN06265373_104179</name>
</gene>
<evidence type="ECO:0000256" key="3">
    <source>
        <dbReference type="ARBA" id="ARBA00022692"/>
    </source>
</evidence>
<feature type="transmembrane region" description="Helical" evidence="6">
    <location>
        <begin position="12"/>
        <end position="36"/>
    </location>
</feature>
<evidence type="ECO:0000256" key="4">
    <source>
        <dbReference type="ARBA" id="ARBA00022989"/>
    </source>
</evidence>
<comment type="subcellular location">
    <subcellularLocation>
        <location evidence="1">Membrane</location>
        <topology evidence="1">Multi-pass membrane protein</topology>
    </subcellularLocation>
</comment>
<feature type="transmembrane region" description="Helical" evidence="6">
    <location>
        <begin position="186"/>
        <end position="203"/>
    </location>
</feature>
<feature type="transmembrane region" description="Helical" evidence="6">
    <location>
        <begin position="48"/>
        <end position="67"/>
    </location>
</feature>
<dbReference type="Pfam" id="PF00892">
    <property type="entry name" value="EamA"/>
    <property type="match status" value="2"/>
</dbReference>
<evidence type="ECO:0000313" key="9">
    <source>
        <dbReference type="Proteomes" id="UP001157961"/>
    </source>
</evidence>